<dbReference type="Proteomes" id="UP000078390">
    <property type="component" value="Unassembled WGS sequence"/>
</dbReference>
<protein>
    <recommendedName>
        <fullName evidence="4">2-amino-4-hydroxy-6-hydroxymethyldihydropteridine pyrophosphokinase</fullName>
        <ecNumber evidence="3">2.7.6.3</ecNumber>
    </recommendedName>
    <alternativeName>
        <fullName evidence="11">6-hydroxymethyl-7,8-dihydropterin pyrophosphokinase</fullName>
    </alternativeName>
    <alternativeName>
        <fullName evidence="12">7,8-dihydro-6-hydroxymethylpterin-pyrophosphokinase</fullName>
    </alternativeName>
</protein>
<proteinExistence type="inferred from homology"/>
<evidence type="ECO:0000256" key="1">
    <source>
        <dbReference type="ARBA" id="ARBA00005051"/>
    </source>
</evidence>
<dbReference type="CDD" id="cd00483">
    <property type="entry name" value="HPPK"/>
    <property type="match status" value="1"/>
</dbReference>
<dbReference type="GO" id="GO:0046654">
    <property type="term" value="P:tetrahydrofolate biosynthetic process"/>
    <property type="evidence" value="ECO:0007669"/>
    <property type="project" value="UniProtKB-UniPathway"/>
</dbReference>
<dbReference type="STRING" id="999894.TDIS_1295"/>
<evidence type="ECO:0000256" key="6">
    <source>
        <dbReference type="ARBA" id="ARBA00022741"/>
    </source>
</evidence>
<dbReference type="PANTHER" id="PTHR43071">
    <property type="entry name" value="2-AMINO-4-HYDROXY-6-HYDROXYMETHYLDIHYDROPTERIDINE PYROPHOSPHOKINASE"/>
    <property type="match status" value="1"/>
</dbReference>
<evidence type="ECO:0000256" key="2">
    <source>
        <dbReference type="ARBA" id="ARBA00005810"/>
    </source>
</evidence>
<comment type="caution">
    <text evidence="14">The sequence shown here is derived from an EMBL/GenBank/DDBJ whole genome shotgun (WGS) entry which is preliminary data.</text>
</comment>
<dbReference type="EC" id="2.7.6.3" evidence="3"/>
<reference evidence="14 15" key="1">
    <citation type="submission" date="2016-04" db="EMBL/GenBank/DDBJ databases">
        <title>Genome analysis of Thermosulfurimonas dismutans, the first thermophilic sulfur-disproportionating bacterium of the phylum Thermodesulfobacteria.</title>
        <authorList>
            <person name="Mardanov A.V."/>
            <person name="Beletsky A.V."/>
            <person name="Kadnikov V.V."/>
            <person name="Slobodkin A.I."/>
            <person name="Ravin N.V."/>
        </authorList>
    </citation>
    <scope>NUCLEOTIDE SEQUENCE [LARGE SCALE GENOMIC DNA]</scope>
    <source>
        <strain evidence="14 15">S95</strain>
    </source>
</reference>
<evidence type="ECO:0000256" key="11">
    <source>
        <dbReference type="ARBA" id="ARBA00029766"/>
    </source>
</evidence>
<dbReference type="EMBL" id="LWLG01000008">
    <property type="protein sequence ID" value="OAQ20680.1"/>
    <property type="molecule type" value="Genomic_DNA"/>
</dbReference>
<evidence type="ECO:0000313" key="14">
    <source>
        <dbReference type="EMBL" id="OAQ20680.1"/>
    </source>
</evidence>
<dbReference type="PATRIC" id="fig|999894.6.peg.1290"/>
<evidence type="ECO:0000256" key="9">
    <source>
        <dbReference type="ARBA" id="ARBA00022909"/>
    </source>
</evidence>
<dbReference type="GO" id="GO:0005524">
    <property type="term" value="F:ATP binding"/>
    <property type="evidence" value="ECO:0007669"/>
    <property type="project" value="UniProtKB-KW"/>
</dbReference>
<evidence type="ECO:0000256" key="8">
    <source>
        <dbReference type="ARBA" id="ARBA00022840"/>
    </source>
</evidence>
<comment type="function">
    <text evidence="10">Catalyzes the transfer of pyrophosphate from adenosine triphosphate (ATP) to 6-hydroxymethyl-7,8-dihydropterin, an enzymatic step in folate biosynthesis pathway.</text>
</comment>
<dbReference type="Pfam" id="PF01288">
    <property type="entry name" value="HPPK"/>
    <property type="match status" value="1"/>
</dbReference>
<dbReference type="GO" id="GO:0046656">
    <property type="term" value="P:folic acid biosynthetic process"/>
    <property type="evidence" value="ECO:0007669"/>
    <property type="project" value="UniProtKB-KW"/>
</dbReference>
<keyword evidence="15" id="KW-1185">Reference proteome</keyword>
<sequence>MKRALDLLFMTPGVFPQVISSVYLTEPVGFTSNNWFYNLVVSVLTSLSPWELVTRGLEIEMRLGRVRSGGLSDRVVDLDLLFYDEEVIDEKWVRVPHPRLHERAFVLAPLAEIAPDLRHPILGRTVQELLRGLDPGQEVCCLGSLGLSIAGLKGKE</sequence>
<evidence type="ECO:0000256" key="12">
    <source>
        <dbReference type="ARBA" id="ARBA00033413"/>
    </source>
</evidence>
<comment type="similarity">
    <text evidence="2">Belongs to the HPPK family.</text>
</comment>
<dbReference type="GO" id="GO:0016301">
    <property type="term" value="F:kinase activity"/>
    <property type="evidence" value="ECO:0007669"/>
    <property type="project" value="UniProtKB-KW"/>
</dbReference>
<dbReference type="AlphaFoldDB" id="A0A179D3M5"/>
<gene>
    <name evidence="14" type="ORF">TDIS_1295</name>
</gene>
<keyword evidence="8" id="KW-0067">ATP-binding</keyword>
<dbReference type="SUPFAM" id="SSF55083">
    <property type="entry name" value="6-hydroxymethyl-7,8-dihydropterin pyrophosphokinase, HPPK"/>
    <property type="match status" value="1"/>
</dbReference>
<evidence type="ECO:0000256" key="10">
    <source>
        <dbReference type="ARBA" id="ARBA00029409"/>
    </source>
</evidence>
<keyword evidence="6" id="KW-0547">Nucleotide-binding</keyword>
<evidence type="ECO:0000256" key="5">
    <source>
        <dbReference type="ARBA" id="ARBA00022679"/>
    </source>
</evidence>
<name>A0A179D3M5_9BACT</name>
<accession>A0A179D3M5</accession>
<keyword evidence="5 14" id="KW-0808">Transferase</keyword>
<dbReference type="InterPro" id="IPR035907">
    <property type="entry name" value="Hppk_sf"/>
</dbReference>
<dbReference type="PANTHER" id="PTHR43071:SF1">
    <property type="entry name" value="2-AMINO-4-HYDROXY-6-HYDROXYMETHYLDIHYDROPTERIDINE PYROPHOSPHOKINASE"/>
    <property type="match status" value="1"/>
</dbReference>
<evidence type="ECO:0000313" key="15">
    <source>
        <dbReference type="Proteomes" id="UP000078390"/>
    </source>
</evidence>
<organism evidence="14 15">
    <name type="scientific">Thermosulfurimonas dismutans</name>
    <dbReference type="NCBI Taxonomy" id="999894"/>
    <lineage>
        <taxon>Bacteria</taxon>
        <taxon>Pseudomonadati</taxon>
        <taxon>Thermodesulfobacteriota</taxon>
        <taxon>Thermodesulfobacteria</taxon>
        <taxon>Thermodesulfobacteriales</taxon>
        <taxon>Thermodesulfobacteriaceae</taxon>
        <taxon>Thermosulfurimonas</taxon>
    </lineage>
</organism>
<evidence type="ECO:0000256" key="3">
    <source>
        <dbReference type="ARBA" id="ARBA00013253"/>
    </source>
</evidence>
<dbReference type="InterPro" id="IPR000550">
    <property type="entry name" value="Hppk"/>
</dbReference>
<feature type="domain" description="7,8-dihydro-6-hydroxymethylpterin-pyrophosphokinase" evidence="13">
    <location>
        <begin position="18"/>
        <end position="115"/>
    </location>
</feature>
<evidence type="ECO:0000256" key="4">
    <source>
        <dbReference type="ARBA" id="ARBA00016218"/>
    </source>
</evidence>
<evidence type="ECO:0000259" key="13">
    <source>
        <dbReference type="Pfam" id="PF01288"/>
    </source>
</evidence>
<keyword evidence="9" id="KW-0289">Folate biosynthesis</keyword>
<dbReference type="NCBIfam" id="TIGR01498">
    <property type="entry name" value="folK"/>
    <property type="match status" value="1"/>
</dbReference>
<dbReference type="Gene3D" id="3.30.70.560">
    <property type="entry name" value="7,8-Dihydro-6-hydroxymethylpterin-pyrophosphokinase HPPK"/>
    <property type="match status" value="1"/>
</dbReference>
<keyword evidence="7 14" id="KW-0418">Kinase</keyword>
<evidence type="ECO:0000256" key="7">
    <source>
        <dbReference type="ARBA" id="ARBA00022777"/>
    </source>
</evidence>
<dbReference type="GO" id="GO:0003848">
    <property type="term" value="F:2-amino-4-hydroxy-6-hydroxymethyldihydropteridine diphosphokinase activity"/>
    <property type="evidence" value="ECO:0007669"/>
    <property type="project" value="UniProtKB-EC"/>
</dbReference>
<dbReference type="UniPathway" id="UPA00077">
    <property type="reaction ID" value="UER00155"/>
</dbReference>
<comment type="pathway">
    <text evidence="1">Cofactor biosynthesis; tetrahydrofolate biosynthesis; 2-amino-4-hydroxy-6-hydroxymethyl-7,8-dihydropteridine diphosphate from 7,8-dihydroneopterin triphosphate: step 4/4.</text>
</comment>